<dbReference type="Proteomes" id="UP000001963">
    <property type="component" value="Chromosome"/>
</dbReference>
<dbReference type="KEGG" id="gbe:GbCGDNIH1_2271"/>
<protein>
    <submittedName>
        <fullName evidence="1">Uncharacterized protein</fullName>
    </submittedName>
</protein>
<evidence type="ECO:0000313" key="2">
    <source>
        <dbReference type="Proteomes" id="UP000001963"/>
    </source>
</evidence>
<evidence type="ECO:0000313" key="1">
    <source>
        <dbReference type="EMBL" id="ABI63169.1"/>
    </source>
</evidence>
<organism evidence="1 2">
    <name type="scientific">Granulibacter bethesdensis (strain ATCC BAA-1260 / CGDNIH1)</name>
    <dbReference type="NCBI Taxonomy" id="391165"/>
    <lineage>
        <taxon>Bacteria</taxon>
        <taxon>Pseudomonadati</taxon>
        <taxon>Pseudomonadota</taxon>
        <taxon>Alphaproteobacteria</taxon>
        <taxon>Acetobacterales</taxon>
        <taxon>Acetobacteraceae</taxon>
        <taxon>Granulibacter</taxon>
    </lineage>
</organism>
<dbReference type="HOGENOM" id="CLU_2093388_0_0_5"/>
<sequence length="120" mass="12990">MRSGWRDGCPPAGRTAILPYMPLSAQDGTGHRWPMGRPVGLAGLEKRFRQQRQVTVQIVDMKKGAHHRHLLFAQAVAEARECLAAERSAAHGLSPADALLSVFHAHPGMMSSPSESSVQA</sequence>
<keyword evidence="2" id="KW-1185">Reference proteome</keyword>
<dbReference type="EMBL" id="CP000394">
    <property type="protein sequence ID" value="ABI63169.1"/>
    <property type="molecule type" value="Genomic_DNA"/>
</dbReference>
<name>Q0BPT3_GRABC</name>
<accession>Q0BPT3</accession>
<proteinExistence type="predicted"/>
<dbReference type="AlphaFoldDB" id="Q0BPT3"/>
<gene>
    <name evidence="1" type="ordered locus">GbCGDNIH1_2271</name>
</gene>
<reference evidence="1 2" key="1">
    <citation type="journal article" date="2007" name="J. Bacteriol.">
        <title>Genome sequence analysis of the emerging human pathogenic acetic acid bacterium Granulibacter bethesdensis.</title>
        <authorList>
            <person name="Greenberg D.E."/>
            <person name="Porcella S.F."/>
            <person name="Zelazny A.M."/>
            <person name="Virtaneva K."/>
            <person name="Sturdevant D.E."/>
            <person name="Kupko J.J.III."/>
            <person name="Barbian K.D."/>
            <person name="Babar A."/>
            <person name="Dorward D.W."/>
            <person name="Holland S.M."/>
        </authorList>
    </citation>
    <scope>NUCLEOTIDE SEQUENCE [LARGE SCALE GENOMIC DNA]</scope>
    <source>
        <strain evidence="2">ATCC BAA-1260 / CGDNIH1</strain>
    </source>
</reference>
<dbReference type="STRING" id="391165.GbCGDNIH1_2271"/>